<reference evidence="3 4" key="1">
    <citation type="submission" date="2020-07" db="EMBL/GenBank/DDBJ databases">
        <title>Draft genome and description of Microvirga mediterraneensis Marseille-Q2068 sp. nov.</title>
        <authorList>
            <person name="Boxberger M."/>
        </authorList>
    </citation>
    <scope>NUCLEOTIDE SEQUENCE [LARGE SCALE GENOMIC DNA]</scope>
    <source>
        <strain evidence="3 4">Marseille-Q2068</strain>
    </source>
</reference>
<dbReference type="AlphaFoldDB" id="A0A838BLU8"/>
<dbReference type="InterPro" id="IPR050767">
    <property type="entry name" value="Sel1_AlgK"/>
</dbReference>
<sequence>MRRPVFSRPSDLDLNARELIAAAARRAGMSLDEWTASVLEGAQGKPVSSPRRAGSDLDSVIPRVSPSPRSPSRQDYESLMAAVAQEGERQAKDQAAQTAIALESMAHWIEQAEIRLNEATRGSADQQDRIAAVLSQALASLKNRLDSVERKVTAERASPARIEFPMEEALKALAPVSETLTGLRADMSRLTAHLEQPHSFWAPAVEGIRTEIDGLRAGIESLATRDEIAALGAALGSIGKELEQGPTTKDLRTLASSITVLYEQVQSLSEDVSDGLHRRIGREIDQIKGKIDALASTGVDRSVVDFLSGQIVDMRQDLAHRAEPQQIARLSDDIGTISRQLSELRLHQVSKSDFTALKTSLDDVCSALYVTATAQETSKVPEQLETLSRRIDALVRRPDPVSTDLAPISAQLALLTERMANLSESRVGGSETLTGTIERLTSRIDAVAERETASHEPLMRRFDRIEQELRELARQPDATGMAQMLRSIDEKLERTPPHPAGLDNLERQIRTLTERFEQVPGEALHTVLTEATGHLRSLQDEAVGIAERAARTVLNDIRPSLPATGDLDVLKHGFVELKALHNRSDRKTQETLRAVHDALEALVSRLPNETAISIAGAVGSSPSLGVEPLQPADRLEAAVRRLHAATLTQIEETAPAPLDKISREPSMAQAPDVAPEPDLGTVRADFIAAARRAVQNTAPELQPAARASSWEAKFADTEEPESDDFLPPPGSFFERLRRSLDNRRRPLLFGLAFLILAAGTYQILSVTQNLQDLSLVPASVQAPAQPAPAMRADEAGNPPAAEETNLFQSSSLATGSIPSDPVPAGQFLVDPATIDGIPADTPAALQHAALSGDAAALYELASRAAEGRGMARDAKAAARLFERVAQAGLPPAQERLAMMHEKGEGVPLDLKQAAFWYERAALGGNIRAMHNLATVLASGKNGKPDYAAALRWYAEAAEYGLRDSQYNLGVLLARGIGARPDRSKAYRWFSLAADQGDPEAGQKREEIAVFMSQAEIKAAKAALELWRPRTADPVANKPPGAAQGQTAVLDRTPGNRS</sequence>
<feature type="region of interest" description="Disordered" evidence="2">
    <location>
        <begin position="1030"/>
        <end position="1057"/>
    </location>
</feature>
<dbReference type="Pfam" id="PF08238">
    <property type="entry name" value="Sel1"/>
    <property type="match status" value="4"/>
</dbReference>
<feature type="coiled-coil region" evidence="1">
    <location>
        <begin position="109"/>
        <end position="158"/>
    </location>
</feature>
<evidence type="ECO:0000256" key="1">
    <source>
        <dbReference type="SAM" id="Coils"/>
    </source>
</evidence>
<dbReference type="SUPFAM" id="SSF81901">
    <property type="entry name" value="HCP-like"/>
    <property type="match status" value="1"/>
</dbReference>
<dbReference type="InterPro" id="IPR006597">
    <property type="entry name" value="Sel1-like"/>
</dbReference>
<dbReference type="InterPro" id="IPR011990">
    <property type="entry name" value="TPR-like_helical_dom_sf"/>
</dbReference>
<evidence type="ECO:0000256" key="2">
    <source>
        <dbReference type="SAM" id="MobiDB-lite"/>
    </source>
</evidence>
<keyword evidence="1" id="KW-0175">Coiled coil</keyword>
<feature type="compositionally biased region" description="Low complexity" evidence="2">
    <location>
        <begin position="62"/>
        <end position="73"/>
    </location>
</feature>
<keyword evidence="4" id="KW-1185">Reference proteome</keyword>
<comment type="caution">
    <text evidence="3">The sequence shown here is derived from an EMBL/GenBank/DDBJ whole genome shotgun (WGS) entry which is preliminary data.</text>
</comment>
<dbReference type="Gene3D" id="1.25.40.10">
    <property type="entry name" value="Tetratricopeptide repeat domain"/>
    <property type="match status" value="1"/>
</dbReference>
<dbReference type="EMBL" id="JACDXJ010000001">
    <property type="protein sequence ID" value="MBA1156059.1"/>
    <property type="molecule type" value="Genomic_DNA"/>
</dbReference>
<feature type="region of interest" description="Disordered" evidence="2">
    <location>
        <begin position="41"/>
        <end position="75"/>
    </location>
</feature>
<proteinExistence type="predicted"/>
<dbReference type="SMART" id="SM00671">
    <property type="entry name" value="SEL1"/>
    <property type="match status" value="4"/>
</dbReference>
<name>A0A838BLU8_9HYPH</name>
<gene>
    <name evidence="3" type="ORF">H0S73_07970</name>
</gene>
<evidence type="ECO:0000313" key="4">
    <source>
        <dbReference type="Proteomes" id="UP000572984"/>
    </source>
</evidence>
<protein>
    <submittedName>
        <fullName evidence="3">SEL1-like repeat protein</fullName>
    </submittedName>
</protein>
<dbReference type="Gene3D" id="1.10.287.1490">
    <property type="match status" value="1"/>
</dbReference>
<dbReference type="RefSeq" id="WP_181051646.1">
    <property type="nucleotide sequence ID" value="NZ_JACDXJ010000001.1"/>
</dbReference>
<accession>A0A838BLU8</accession>
<dbReference type="PANTHER" id="PTHR11102:SF160">
    <property type="entry name" value="ERAD-ASSOCIATED E3 UBIQUITIN-PROTEIN LIGASE COMPONENT HRD3"/>
    <property type="match status" value="1"/>
</dbReference>
<evidence type="ECO:0000313" key="3">
    <source>
        <dbReference type="EMBL" id="MBA1156059.1"/>
    </source>
</evidence>
<dbReference type="PANTHER" id="PTHR11102">
    <property type="entry name" value="SEL-1-LIKE PROTEIN"/>
    <property type="match status" value="1"/>
</dbReference>
<dbReference type="Proteomes" id="UP000572984">
    <property type="component" value="Unassembled WGS sequence"/>
</dbReference>
<organism evidence="3 4">
    <name type="scientific">Microvirga mediterraneensis</name>
    <dbReference type="NCBI Taxonomy" id="2754695"/>
    <lineage>
        <taxon>Bacteria</taxon>
        <taxon>Pseudomonadati</taxon>
        <taxon>Pseudomonadota</taxon>
        <taxon>Alphaproteobacteria</taxon>
        <taxon>Hyphomicrobiales</taxon>
        <taxon>Methylobacteriaceae</taxon>
        <taxon>Microvirga</taxon>
    </lineage>
</organism>